<feature type="transmembrane region" description="Helical" evidence="6">
    <location>
        <begin position="164"/>
        <end position="186"/>
    </location>
</feature>
<feature type="transmembrane region" description="Helical" evidence="6">
    <location>
        <begin position="246"/>
        <end position="267"/>
    </location>
</feature>
<feature type="transmembrane region" description="Helical" evidence="6">
    <location>
        <begin position="42"/>
        <end position="60"/>
    </location>
</feature>
<feature type="transmembrane region" description="Helical" evidence="6">
    <location>
        <begin position="140"/>
        <end position="158"/>
    </location>
</feature>
<keyword evidence="5 6" id="KW-0472">Membrane</keyword>
<feature type="transmembrane region" description="Helical" evidence="6">
    <location>
        <begin position="198"/>
        <end position="220"/>
    </location>
</feature>
<comment type="subcellular location">
    <subcellularLocation>
        <location evidence="1">Cell membrane</location>
        <topology evidence="1">Multi-pass membrane protein</topology>
    </subcellularLocation>
</comment>
<feature type="transmembrane region" description="Helical" evidence="6">
    <location>
        <begin position="377"/>
        <end position="396"/>
    </location>
</feature>
<dbReference type="Pfam" id="PF01943">
    <property type="entry name" value="Polysacc_synt"/>
    <property type="match status" value="1"/>
</dbReference>
<dbReference type="Proteomes" id="UP001055149">
    <property type="component" value="Unassembled WGS sequence"/>
</dbReference>
<feature type="transmembrane region" description="Helical" evidence="6">
    <location>
        <begin position="110"/>
        <end position="133"/>
    </location>
</feature>
<dbReference type="InterPro" id="IPR050833">
    <property type="entry name" value="Poly_Biosynth_Transport"/>
</dbReference>
<evidence type="ECO:0000313" key="8">
    <source>
        <dbReference type="Proteomes" id="UP001055149"/>
    </source>
</evidence>
<feature type="transmembrane region" description="Helical" evidence="6">
    <location>
        <begin position="12"/>
        <end position="30"/>
    </location>
</feature>
<organism evidence="7 8">
    <name type="scientific">Ligilactobacillus pabuli</name>
    <dbReference type="NCBI Taxonomy" id="2886039"/>
    <lineage>
        <taxon>Bacteria</taxon>
        <taxon>Bacillati</taxon>
        <taxon>Bacillota</taxon>
        <taxon>Bacilli</taxon>
        <taxon>Lactobacillales</taxon>
        <taxon>Lactobacillaceae</taxon>
        <taxon>Ligilactobacillus</taxon>
    </lineage>
</organism>
<evidence type="ECO:0000256" key="2">
    <source>
        <dbReference type="ARBA" id="ARBA00022475"/>
    </source>
</evidence>
<gene>
    <name evidence="7" type="primary">epsU</name>
    <name evidence="7" type="ORF">LPAF129_20040</name>
</gene>
<feature type="transmembrane region" description="Helical" evidence="6">
    <location>
        <begin position="408"/>
        <end position="427"/>
    </location>
</feature>
<evidence type="ECO:0000256" key="4">
    <source>
        <dbReference type="ARBA" id="ARBA00022989"/>
    </source>
</evidence>
<sequence length="468" mass="52933">MKKTIMNVVYNSFYQVFILIIPLITIPYISRVLGADSIGVSSFVSSIANFLGTIIVMGMYQLGSREIARSASEKLEDNFFSLWLIQAISGILVILIYVSVILFLKTTLKIYLLLEIPFLIGYMFDISWFFVGIEKVKNVILRNTVVKLVTVLSVFIFVKSKEDLWIYVLILSLAPFVANFVFWLSLHMELKNTSLHHINIKPYLAGAVALFLPQIALQLYTNLDDVLVGLLANNKELAYYDQSQKIARIILGIITSASTVLMPKLAASSNSKKFNTIFKSSLDYTLALSVYFCAMVMINASQFIKWYYGSEFVPMIDNMFFVSIIIIFISYGGVFSNQYMLAKGEFKKFAISYYVGGILNVLLNLCLTSVWKANGATVALILTELFVCLSRIYLVRDEMNVRQAVNGHGKYIFIFVFTVIIGTLFPIRIGGNFLNLVIQTLIGTLIFVSQMFLYKTKISKDLLAFIRK</sequence>
<evidence type="ECO:0000256" key="1">
    <source>
        <dbReference type="ARBA" id="ARBA00004651"/>
    </source>
</evidence>
<dbReference type="InterPro" id="IPR002797">
    <property type="entry name" value="Polysacc_synth"/>
</dbReference>
<dbReference type="PANTHER" id="PTHR30250:SF11">
    <property type="entry name" value="O-ANTIGEN TRANSPORTER-RELATED"/>
    <property type="match status" value="1"/>
</dbReference>
<evidence type="ECO:0000256" key="5">
    <source>
        <dbReference type="ARBA" id="ARBA00023136"/>
    </source>
</evidence>
<proteinExistence type="predicted"/>
<feature type="transmembrane region" description="Helical" evidence="6">
    <location>
        <begin position="351"/>
        <end position="371"/>
    </location>
</feature>
<feature type="transmembrane region" description="Helical" evidence="6">
    <location>
        <begin position="80"/>
        <end position="104"/>
    </location>
</feature>
<dbReference type="EMBL" id="BQXH01000026">
    <property type="protein sequence ID" value="GKS82318.1"/>
    <property type="molecule type" value="Genomic_DNA"/>
</dbReference>
<keyword evidence="8" id="KW-1185">Reference proteome</keyword>
<feature type="transmembrane region" description="Helical" evidence="6">
    <location>
        <begin position="288"/>
        <end position="308"/>
    </location>
</feature>
<evidence type="ECO:0000256" key="6">
    <source>
        <dbReference type="SAM" id="Phobius"/>
    </source>
</evidence>
<keyword evidence="2" id="KW-1003">Cell membrane</keyword>
<feature type="transmembrane region" description="Helical" evidence="6">
    <location>
        <begin position="320"/>
        <end position="339"/>
    </location>
</feature>
<keyword evidence="3 6" id="KW-0812">Transmembrane</keyword>
<keyword evidence="4 6" id="KW-1133">Transmembrane helix</keyword>
<name>A0ABQ5JK78_9LACO</name>
<dbReference type="PANTHER" id="PTHR30250">
    <property type="entry name" value="PST FAMILY PREDICTED COLANIC ACID TRANSPORTER"/>
    <property type="match status" value="1"/>
</dbReference>
<dbReference type="RefSeq" id="WP_244056825.1">
    <property type="nucleotide sequence ID" value="NZ_BQXH01000026.1"/>
</dbReference>
<feature type="transmembrane region" description="Helical" evidence="6">
    <location>
        <begin position="433"/>
        <end position="454"/>
    </location>
</feature>
<reference evidence="7" key="1">
    <citation type="journal article" date="2022" name="Int. J. Syst. Evol. Microbiol.">
        <title>A novel species of lactic acid bacteria, Ligilactobacillus pabuli sp. nov., isolated from alfalfa silage.</title>
        <authorList>
            <person name="Tohno M."/>
            <person name="Tanizawa Y."/>
            <person name="Sawada H."/>
            <person name="Sakamoto M."/>
            <person name="Ohkuma M."/>
            <person name="Kobayashi H."/>
        </authorList>
    </citation>
    <scope>NUCLEOTIDE SEQUENCE</scope>
    <source>
        <strain evidence="7">AF129</strain>
    </source>
</reference>
<protein>
    <submittedName>
        <fullName evidence="7">Capsular polysaccharide biosynthesis protein</fullName>
    </submittedName>
</protein>
<evidence type="ECO:0000256" key="3">
    <source>
        <dbReference type="ARBA" id="ARBA00022692"/>
    </source>
</evidence>
<evidence type="ECO:0000313" key="7">
    <source>
        <dbReference type="EMBL" id="GKS82318.1"/>
    </source>
</evidence>
<accession>A0ABQ5JK78</accession>
<comment type="caution">
    <text evidence="7">The sequence shown here is derived from an EMBL/GenBank/DDBJ whole genome shotgun (WGS) entry which is preliminary data.</text>
</comment>